<organism evidence="1 2">
    <name type="scientific">Colletotrichum musicola</name>
    <dbReference type="NCBI Taxonomy" id="2175873"/>
    <lineage>
        <taxon>Eukaryota</taxon>
        <taxon>Fungi</taxon>
        <taxon>Dikarya</taxon>
        <taxon>Ascomycota</taxon>
        <taxon>Pezizomycotina</taxon>
        <taxon>Sordariomycetes</taxon>
        <taxon>Hypocreomycetidae</taxon>
        <taxon>Glomerellales</taxon>
        <taxon>Glomerellaceae</taxon>
        <taxon>Colletotrichum</taxon>
        <taxon>Colletotrichum orchidearum species complex</taxon>
    </lineage>
</organism>
<dbReference type="EMBL" id="WIGM01000010">
    <property type="protein sequence ID" value="KAF6844808.1"/>
    <property type="molecule type" value="Genomic_DNA"/>
</dbReference>
<dbReference type="Proteomes" id="UP000639643">
    <property type="component" value="Unassembled WGS sequence"/>
</dbReference>
<proteinExistence type="predicted"/>
<dbReference type="AlphaFoldDB" id="A0A8H6NYD5"/>
<reference evidence="1" key="1">
    <citation type="journal article" date="2020" name="Phytopathology">
        <title>Genome Sequence Resources of Colletotrichum truncatum, C. plurivorum, C. musicola, and C. sojae: Four Species Pathogenic to Soybean (Glycine max).</title>
        <authorList>
            <person name="Rogerio F."/>
            <person name="Boufleur T.R."/>
            <person name="Ciampi-Guillardi M."/>
            <person name="Sukno S.A."/>
            <person name="Thon M.R."/>
            <person name="Massola Junior N.S."/>
            <person name="Baroncelli R."/>
        </authorList>
    </citation>
    <scope>NUCLEOTIDE SEQUENCE</scope>
    <source>
        <strain evidence="1">LFN0074</strain>
    </source>
</reference>
<sequence>MGLGAGEAALTRAQFWRSGRRLLDQERMADHGQGTVLASLKEGDSRLARWSKRSLRRCLEMQDEMAFCSRRTTQPARQLDTFHPAGLDDKRAGARSLTVQDGKGWLSFDELSSEFCAQLTSLAGRMGSEDRSPALWYWAITDLNDARARPAIVYVQWETMHIVRLPWQRDDPGATAVRRRLIWKT</sequence>
<gene>
    <name evidence="1" type="ORF">CMUS01_00742</name>
</gene>
<evidence type="ECO:0000313" key="2">
    <source>
        <dbReference type="Proteomes" id="UP000639643"/>
    </source>
</evidence>
<keyword evidence="2" id="KW-1185">Reference proteome</keyword>
<protein>
    <submittedName>
        <fullName evidence="1">Uncharacterized protein</fullName>
    </submittedName>
</protein>
<comment type="caution">
    <text evidence="1">The sequence shown here is derived from an EMBL/GenBank/DDBJ whole genome shotgun (WGS) entry which is preliminary data.</text>
</comment>
<name>A0A8H6NYD5_9PEZI</name>
<accession>A0A8H6NYD5</accession>
<evidence type="ECO:0000313" key="1">
    <source>
        <dbReference type="EMBL" id="KAF6844808.1"/>
    </source>
</evidence>